<dbReference type="PANTHER" id="PTHR24251">
    <property type="entry name" value="OVOCHYMASE-RELATED"/>
    <property type="match status" value="1"/>
</dbReference>
<evidence type="ECO:0000256" key="1">
    <source>
        <dbReference type="ARBA" id="ARBA00022737"/>
    </source>
</evidence>
<comment type="caution">
    <text evidence="3">Lacks conserved residue(s) required for the propagation of feature annotation.</text>
</comment>
<dbReference type="InterPro" id="IPR000859">
    <property type="entry name" value="CUB_dom"/>
</dbReference>
<dbReference type="Pfam" id="PF00431">
    <property type="entry name" value="CUB"/>
    <property type="match status" value="1"/>
</dbReference>
<feature type="domain" description="CUB" evidence="4">
    <location>
        <begin position="47"/>
        <end position="162"/>
    </location>
</feature>
<dbReference type="PANTHER" id="PTHR24251:SF30">
    <property type="entry name" value="MEMBRANE FRIZZLED-RELATED PROTEIN"/>
    <property type="match status" value="1"/>
</dbReference>
<evidence type="ECO:0000313" key="6">
    <source>
        <dbReference type="WBParaSite" id="PDA_v2.g8833.t1"/>
    </source>
</evidence>
<evidence type="ECO:0000259" key="4">
    <source>
        <dbReference type="PROSITE" id="PS01180"/>
    </source>
</evidence>
<evidence type="ECO:0000256" key="2">
    <source>
        <dbReference type="ARBA" id="ARBA00023157"/>
    </source>
</evidence>
<evidence type="ECO:0000313" key="5">
    <source>
        <dbReference type="Proteomes" id="UP000887578"/>
    </source>
</evidence>
<dbReference type="CDD" id="cd00041">
    <property type="entry name" value="CUB"/>
    <property type="match status" value="1"/>
</dbReference>
<evidence type="ECO:0000256" key="3">
    <source>
        <dbReference type="PROSITE-ProRule" id="PRU00059"/>
    </source>
</evidence>
<dbReference type="SMART" id="SM00042">
    <property type="entry name" value="CUB"/>
    <property type="match status" value="1"/>
</dbReference>
<protein>
    <submittedName>
        <fullName evidence="6">CUB domain-containing protein</fullName>
    </submittedName>
</protein>
<proteinExistence type="predicted"/>
<dbReference type="Gene3D" id="2.60.120.290">
    <property type="entry name" value="Spermadhesin, CUB domain"/>
    <property type="match status" value="1"/>
</dbReference>
<name>A0A914R2R9_9BILA</name>
<keyword evidence="5" id="KW-1185">Reference proteome</keyword>
<dbReference type="PROSITE" id="PS01180">
    <property type="entry name" value="CUB"/>
    <property type="match status" value="1"/>
</dbReference>
<dbReference type="SUPFAM" id="SSF49854">
    <property type="entry name" value="Spermadhesin, CUB domain"/>
    <property type="match status" value="2"/>
</dbReference>
<keyword evidence="1" id="KW-0677">Repeat</keyword>
<sequence length="166" mass="18503">MVLGGTNVPIGFVYESTQRYMTLKFHTDYSNVNTGWFLNFIASTPNATAYFNATMGTISSPNYPNLYPNSFLQFYKIVVPETKIVIVEITDFVTEPTFDYLRIIDGNNATDISQTLGLLSGNLTGNGSIPMTFYSTQSIVSLLFYTDHSINKSGWTLDFRTAPKLG</sequence>
<dbReference type="InterPro" id="IPR035914">
    <property type="entry name" value="Sperma_CUB_dom_sf"/>
</dbReference>
<reference evidence="6" key="1">
    <citation type="submission" date="2022-11" db="UniProtKB">
        <authorList>
            <consortium name="WormBaseParasite"/>
        </authorList>
    </citation>
    <scope>IDENTIFICATION</scope>
</reference>
<dbReference type="WBParaSite" id="PDA_v2.g8833.t1">
    <property type="protein sequence ID" value="PDA_v2.g8833.t1"/>
    <property type="gene ID" value="PDA_v2.g8833"/>
</dbReference>
<dbReference type="Proteomes" id="UP000887578">
    <property type="component" value="Unplaced"/>
</dbReference>
<keyword evidence="2" id="KW-1015">Disulfide bond</keyword>
<accession>A0A914R2R9</accession>
<dbReference type="AlphaFoldDB" id="A0A914R2R9"/>
<organism evidence="5 6">
    <name type="scientific">Panagrolaimus davidi</name>
    <dbReference type="NCBI Taxonomy" id="227884"/>
    <lineage>
        <taxon>Eukaryota</taxon>
        <taxon>Metazoa</taxon>
        <taxon>Ecdysozoa</taxon>
        <taxon>Nematoda</taxon>
        <taxon>Chromadorea</taxon>
        <taxon>Rhabditida</taxon>
        <taxon>Tylenchina</taxon>
        <taxon>Panagrolaimomorpha</taxon>
        <taxon>Panagrolaimoidea</taxon>
        <taxon>Panagrolaimidae</taxon>
        <taxon>Panagrolaimus</taxon>
    </lineage>
</organism>